<evidence type="ECO:0000256" key="6">
    <source>
        <dbReference type="ARBA" id="ARBA00023263"/>
    </source>
</evidence>
<dbReference type="STRING" id="1085623.GNIT_1068"/>
<dbReference type="HOGENOM" id="CLU_257030_0_0_6"/>
<dbReference type="InterPro" id="IPR008707">
    <property type="entry name" value="B-propeller_PilY1"/>
</dbReference>
<name>G4QG33_GLANF</name>
<dbReference type="InterPro" id="IPR036465">
    <property type="entry name" value="vWFA_dom_sf"/>
</dbReference>
<keyword evidence="3" id="KW-1029">Fimbrium biogenesis</keyword>
<keyword evidence="7" id="KW-0732">Signal</keyword>
<feature type="signal peptide" evidence="7">
    <location>
        <begin position="1"/>
        <end position="25"/>
    </location>
</feature>
<dbReference type="Proteomes" id="UP000009282">
    <property type="component" value="Chromosome"/>
</dbReference>
<feature type="domain" description="PilY1 beta-propeller" evidence="8">
    <location>
        <begin position="881"/>
        <end position="1099"/>
    </location>
</feature>
<dbReference type="RefSeq" id="WP_014108074.1">
    <property type="nucleotide sequence ID" value="NC_016041.1"/>
</dbReference>
<accession>G4QG33</accession>
<gene>
    <name evidence="9" type="primary">pilY1</name>
    <name evidence="9" type="ordered locus">GNIT_1068</name>
</gene>
<sequence length="1366" mass="148913">MSIKRVTSSVSAFLLTILISMSALGDDLEIYLGTGGNASTYNPNVLFIMDSSGSMGSRDDTDETRMLRVQNALKTALGSATNINAGLMRFSDFGGPVLFPVRGIDSPVSPEIIVPITSGSDDANEINENVALTSNELNLTVGTETVYTGLRYQDLRIPRGAVITSARVRFTSRALNTSDATLTFRAESVGNSTTFTSEDRNISSRSTTGSEVVWNTDNNFPLSDESILSPDISAVIQEVVNRGDWCGGNSLNLLIEGTSAVSSSARKTSSLEVGNGRTPQLMLTYDESTATGCMRERLIYQVTSQRENAEEQSNGYQSTGTELTFYRDSNSYIGLRFTDINVPKNANISNAYLEFTANRNSASSNGSMVIRAVQEDDPGRMFSGRRNNYTRYLLRDKPKSAGVNWANIGQWLTDRDYKSPSLTSMVQATVNRTGWNNGNSMMFVMSDFDWSYRGAYTASGKPSGAARLVIEFEGNATPGSSATVRQHIMSKVDELTANGLTPIVDTLYEAAMYFGGREVYYGRKRGEDSVSSSVRRSTRVSHRASYTGSDAVRPAGCTEDDLSSSNCIQEYIPVGAQYISPVVDLQCQVNNHIVLLSDGEANNNHSVGEIQTLLGTSCAGSGGEKCGIDLVKNISDAGDSAIGARVVTHTIGFAANSTANNFLNQLALQGGGGFYQADNSEDLVQAFQAILRNVKDVNATFVSPGVAVNQLNRLTHRDELYFALFKPSEGTLWPGNLKKYRISGDKVLDKNGVNAVDSGSGFFSENSHSYWSTTQDGNDVRQGGAASRLDLVRKVYFFNGTGSVMIPENQVSESNTDITDADLALDPDIDPVGTREVVLKWARGVDVRDDDGDGSTTDVRLQIGDPIHSQPVIVNYSATDSAVFVATNHGFLHSIDAETGEENFAIMPKELMTNLNEFYRNSSSFNHIYGLDGDMVYREYGDKKYIYIGMRRGGNNYYAVDVTDKLDPKIVFTINGGEGDYLKMGQSWSRPTITKVKIGSTVKDVMIIGGGYDEGQDAKVNRSEDTVGNALYIIDANTGDLLWSASNADADLTVTEMNYSIPARISVIDRDNDGLADHMYVADMGGQIFRFDIYNGKSTSNLVKGGLLAQFGGDLPENNRRFYYAPDIAEVSTADDHYFAVAIGSGLRAGPLNTTIEDSFFMVKDKGVFERDEFNNYVLPSTPFSISNLYDATEHLLTSSNDDEKELQRSLFASKDGWMIRLTQNGEKVLASPLILDYQVFFTTYLPASSSESACAPPTGNSRAYLVNLLDGNAVEDLNRNNETDSTDRYALLKQTGIAPDTKILIENIVKPVVCLGAECVSAVIETDENGAVVACGSDFECLARNIYGKFERVQKNTWKTEVERE</sequence>
<evidence type="ECO:0000313" key="9">
    <source>
        <dbReference type="EMBL" id="AEP29200.1"/>
    </source>
</evidence>
<dbReference type="eggNOG" id="COG3419">
    <property type="taxonomic scope" value="Bacteria"/>
</dbReference>
<comment type="similarity">
    <text evidence="2">Belongs to the PilY1 family.</text>
</comment>
<evidence type="ECO:0000259" key="8">
    <source>
        <dbReference type="Pfam" id="PF05567"/>
    </source>
</evidence>
<evidence type="ECO:0000256" key="3">
    <source>
        <dbReference type="ARBA" id="ARBA00022558"/>
    </source>
</evidence>
<dbReference type="GO" id="GO:0009289">
    <property type="term" value="C:pilus"/>
    <property type="evidence" value="ECO:0007669"/>
    <property type="project" value="UniProtKB-SubCell"/>
</dbReference>
<evidence type="ECO:0000256" key="4">
    <source>
        <dbReference type="ARBA" id="ARBA00022723"/>
    </source>
</evidence>
<dbReference type="InterPro" id="IPR015943">
    <property type="entry name" value="WD40/YVTN_repeat-like_dom_sf"/>
</dbReference>
<dbReference type="EMBL" id="CP003060">
    <property type="protein sequence ID" value="AEP29200.1"/>
    <property type="molecule type" value="Genomic_DNA"/>
</dbReference>
<dbReference type="KEGG" id="gni:GNIT_1068"/>
<keyword evidence="4" id="KW-0479">Metal-binding</keyword>
<dbReference type="GO" id="GO:0046872">
    <property type="term" value="F:metal ion binding"/>
    <property type="evidence" value="ECO:0007669"/>
    <property type="project" value="UniProtKB-KW"/>
</dbReference>
<feature type="chain" id="PRO_5003467252" evidence="7">
    <location>
        <begin position="26"/>
        <end position="1366"/>
    </location>
</feature>
<keyword evidence="5" id="KW-0106">Calcium</keyword>
<dbReference type="OrthoDB" id="7156875at2"/>
<comment type="subcellular location">
    <subcellularLocation>
        <location evidence="1">Fimbrium</location>
    </subcellularLocation>
</comment>
<dbReference type="InterPro" id="IPR011047">
    <property type="entry name" value="Quinoprotein_ADH-like_sf"/>
</dbReference>
<keyword evidence="6" id="KW-0281">Fimbrium</keyword>
<evidence type="ECO:0000256" key="1">
    <source>
        <dbReference type="ARBA" id="ARBA00004561"/>
    </source>
</evidence>
<dbReference type="SUPFAM" id="SSF50998">
    <property type="entry name" value="Quinoprotein alcohol dehydrogenase-like"/>
    <property type="match status" value="1"/>
</dbReference>
<proteinExistence type="inferred from homology"/>
<evidence type="ECO:0000256" key="7">
    <source>
        <dbReference type="SAM" id="SignalP"/>
    </source>
</evidence>
<dbReference type="Gene3D" id="3.40.50.410">
    <property type="entry name" value="von Willebrand factor, type A domain"/>
    <property type="match status" value="2"/>
</dbReference>
<evidence type="ECO:0000313" key="10">
    <source>
        <dbReference type="Proteomes" id="UP000009282"/>
    </source>
</evidence>
<evidence type="ECO:0000256" key="5">
    <source>
        <dbReference type="ARBA" id="ARBA00022837"/>
    </source>
</evidence>
<dbReference type="Pfam" id="PF05567">
    <property type="entry name" value="T4P_PilY1"/>
    <property type="match status" value="1"/>
</dbReference>
<dbReference type="SUPFAM" id="SSF53300">
    <property type="entry name" value="vWA-like"/>
    <property type="match status" value="1"/>
</dbReference>
<organism evidence="9 10">
    <name type="scientific">Glaciecola nitratireducens (strain JCM 12485 / KCTC 12276 / FR1064)</name>
    <dbReference type="NCBI Taxonomy" id="1085623"/>
    <lineage>
        <taxon>Bacteria</taxon>
        <taxon>Pseudomonadati</taxon>
        <taxon>Pseudomonadota</taxon>
        <taxon>Gammaproteobacteria</taxon>
        <taxon>Alteromonadales</taxon>
        <taxon>Alteromonadaceae</taxon>
        <taxon>Brumicola</taxon>
    </lineage>
</organism>
<dbReference type="Gene3D" id="2.130.10.10">
    <property type="entry name" value="YVTN repeat-like/Quinoprotein amine dehydrogenase"/>
    <property type="match status" value="1"/>
</dbReference>
<keyword evidence="10" id="KW-1185">Reference proteome</keyword>
<reference evidence="9 10" key="1">
    <citation type="journal article" date="2011" name="J. Bacteriol.">
        <title>Complete genome sequence of seawater bacterium Glaciecola nitratireducens FR1064T.</title>
        <authorList>
            <person name="Bian F."/>
            <person name="Qin Q.L."/>
            <person name="Xie B.B."/>
            <person name="Shu Y.L."/>
            <person name="Zhang X.Y."/>
            <person name="Yu Y."/>
            <person name="Chen B."/>
            <person name="Chen X.L."/>
            <person name="Zhou B.C."/>
            <person name="Zhang Y.Z."/>
        </authorList>
    </citation>
    <scope>NUCLEOTIDE SEQUENCE [LARGE SCALE GENOMIC DNA]</scope>
    <source>
        <strain evidence="10">JCM 12485 / KCTC 12276 / FR1064</strain>
    </source>
</reference>
<evidence type="ECO:0000256" key="2">
    <source>
        <dbReference type="ARBA" id="ARBA00008387"/>
    </source>
</evidence>
<dbReference type="eggNOG" id="COG2304">
    <property type="taxonomic scope" value="Bacteria"/>
</dbReference>
<protein>
    <submittedName>
        <fullName evidence="9">Tfp pilus assembly protein tip-associated adhesin PilY1-like protein</fullName>
    </submittedName>
</protein>